<reference evidence="1" key="1">
    <citation type="submission" date="2021-02" db="EMBL/GenBank/DDBJ databases">
        <authorList>
            <person name="Dougan E. K."/>
            <person name="Rhodes N."/>
            <person name="Thang M."/>
            <person name="Chan C."/>
        </authorList>
    </citation>
    <scope>NUCLEOTIDE SEQUENCE</scope>
</reference>
<sequence length="613" mass="66865">MPESFPFVWLGYVGDRWDTVELLVHCDIAEQVTVFDDFIDDERVLWFSVDASEMHERARLVIVGGMYAAPGGDEKTWTSLLEQFQFYSAKFPDACVLIAADFPDYDAFKTAVTQACWTAQSVTVNQFMKLRATDRSETDAFLAAFFRKAKICSIALTDEDTGQLLSTQQALGLMLKDFKLKGNNTLPQDPAAATMLRTQVAAIRAAGAPSTSNQGLPAVPATTTADNVCLYSLSETNDLIDSLAVKRQCLHGPYAALKAENASGRRLTMMLMNLGRVVDEEGLPTCLLQADLQWAFDVANHDSILLAAYIAGVVGVEWRLLDDCLVMDTVAVQLAGLVSGAFRLTSGTAQRRKLSLHIFSAAFTFLQDIMQLCAPAARPVLPDFAKDIMDSLLQFAPQAPVSVRPSDAFSTPQKVALAITQKMQAQDVSPSDLRLFILQQLVTLRTVQDRLCAVELLGSGPVGPWFFVDDVVNPLPSIAAVVSIVSEAIPLYEKTFKAKFNFAVNKTALLPMMGAPIPSQDEVGCPICYQYKQLGVQIDSQLSLLPRLQHVLRVGRALALELFNMSETAGLTVPIQAAQILVRVAPVILFAAELLVIAHGAEARLNALQAEWA</sequence>
<organism evidence="1 2">
    <name type="scientific">Polarella glacialis</name>
    <name type="common">Dinoflagellate</name>
    <dbReference type="NCBI Taxonomy" id="89957"/>
    <lineage>
        <taxon>Eukaryota</taxon>
        <taxon>Sar</taxon>
        <taxon>Alveolata</taxon>
        <taxon>Dinophyceae</taxon>
        <taxon>Suessiales</taxon>
        <taxon>Suessiaceae</taxon>
        <taxon>Polarella</taxon>
    </lineage>
</organism>
<dbReference type="Proteomes" id="UP000626109">
    <property type="component" value="Unassembled WGS sequence"/>
</dbReference>
<dbReference type="EMBL" id="CAJNNW010024564">
    <property type="protein sequence ID" value="CAE8673199.1"/>
    <property type="molecule type" value="Genomic_DNA"/>
</dbReference>
<proteinExistence type="predicted"/>
<comment type="caution">
    <text evidence="1">The sequence shown here is derived from an EMBL/GenBank/DDBJ whole genome shotgun (WGS) entry which is preliminary data.</text>
</comment>
<dbReference type="AlphaFoldDB" id="A0A813J9I6"/>
<feature type="non-terminal residue" evidence="1">
    <location>
        <position position="1"/>
    </location>
</feature>
<evidence type="ECO:0000313" key="2">
    <source>
        <dbReference type="Proteomes" id="UP000626109"/>
    </source>
</evidence>
<accession>A0A813J9I6</accession>
<gene>
    <name evidence="1" type="ORF">PGLA2088_LOCUS18418</name>
</gene>
<protein>
    <submittedName>
        <fullName evidence="1">Uncharacterized protein</fullName>
    </submittedName>
</protein>
<name>A0A813J9I6_POLGL</name>
<evidence type="ECO:0000313" key="1">
    <source>
        <dbReference type="EMBL" id="CAE8673199.1"/>
    </source>
</evidence>